<evidence type="ECO:0000256" key="1">
    <source>
        <dbReference type="SAM" id="SignalP"/>
    </source>
</evidence>
<name>A0A2G8T2Y9_9BURK</name>
<feature type="chain" id="PRO_5013956892" evidence="1">
    <location>
        <begin position="21"/>
        <end position="239"/>
    </location>
</feature>
<comment type="caution">
    <text evidence="2">The sequence shown here is derived from an EMBL/GenBank/DDBJ whole genome shotgun (WGS) entry which is preliminary data.</text>
</comment>
<dbReference type="GO" id="GO:0006974">
    <property type="term" value="P:DNA damage response"/>
    <property type="evidence" value="ECO:0007669"/>
    <property type="project" value="TreeGrafter"/>
</dbReference>
<dbReference type="Proteomes" id="UP000228593">
    <property type="component" value="Unassembled WGS sequence"/>
</dbReference>
<dbReference type="RefSeq" id="WP_099915485.1">
    <property type="nucleotide sequence ID" value="NZ_BMHS01000013.1"/>
</dbReference>
<dbReference type="Pfam" id="PF04402">
    <property type="entry name" value="SIMPL"/>
    <property type="match status" value="1"/>
</dbReference>
<evidence type="ECO:0000313" key="3">
    <source>
        <dbReference type="Proteomes" id="UP000228593"/>
    </source>
</evidence>
<feature type="signal peptide" evidence="1">
    <location>
        <begin position="1"/>
        <end position="20"/>
    </location>
</feature>
<dbReference type="Gene3D" id="3.30.110.170">
    <property type="entry name" value="Protein of unknown function (DUF541), domain 1"/>
    <property type="match status" value="1"/>
</dbReference>
<dbReference type="PANTHER" id="PTHR34387">
    <property type="entry name" value="SLR1258 PROTEIN"/>
    <property type="match status" value="1"/>
</dbReference>
<dbReference type="InterPro" id="IPR052022">
    <property type="entry name" value="26kDa_periplasmic_antigen"/>
</dbReference>
<dbReference type="EMBL" id="PDOB01000009">
    <property type="protein sequence ID" value="PIL40379.1"/>
    <property type="molecule type" value="Genomic_DNA"/>
</dbReference>
<reference evidence="2 3" key="1">
    <citation type="submission" date="2017-10" db="EMBL/GenBank/DDBJ databases">
        <title>Massilia psychrophilum sp. nov., a novel purple-pigmented bacterium isolated from Tianshan glacier, Xinjiang Municipality, China.</title>
        <authorList>
            <person name="Wang H."/>
        </authorList>
    </citation>
    <scope>NUCLEOTIDE SEQUENCE [LARGE SCALE GENOMIC DNA]</scope>
    <source>
        <strain evidence="2 3">JCM 30813</strain>
    </source>
</reference>
<evidence type="ECO:0000313" key="2">
    <source>
        <dbReference type="EMBL" id="PIL40379.1"/>
    </source>
</evidence>
<protein>
    <submittedName>
        <fullName evidence="2">SIMPL domain-containing protein</fullName>
    </submittedName>
</protein>
<dbReference type="PANTHER" id="PTHR34387:SF1">
    <property type="entry name" value="PERIPLASMIC IMMUNOGENIC PROTEIN"/>
    <property type="match status" value="1"/>
</dbReference>
<dbReference type="InterPro" id="IPR007497">
    <property type="entry name" value="SIMPL/DUF541"/>
</dbReference>
<gene>
    <name evidence="2" type="ORF">CR103_08160</name>
</gene>
<organism evidence="2 3">
    <name type="scientific">Massilia psychrophila</name>
    <dbReference type="NCBI Taxonomy" id="1603353"/>
    <lineage>
        <taxon>Bacteria</taxon>
        <taxon>Pseudomonadati</taxon>
        <taxon>Pseudomonadota</taxon>
        <taxon>Betaproteobacteria</taxon>
        <taxon>Burkholderiales</taxon>
        <taxon>Oxalobacteraceae</taxon>
        <taxon>Telluria group</taxon>
        <taxon>Massilia</taxon>
    </lineage>
</organism>
<dbReference type="OrthoDB" id="8701624at2"/>
<keyword evidence="3" id="KW-1185">Reference proteome</keyword>
<sequence>MLKKFIAAVTIMLSSLAASASQLPDYPFIHAGGTGFVYVAPDVGEIDFEISAHHAEPEAARQVVEARIAEVRALMAGLALPADDVQIRDLRKDIRKGEPAQPGEPKYDIKCSVHIKVRDLEKWKALVSPLLNMPNLDGFMTGFDVSKREEVEAELTVDAIKAARRKAEAIAAGFGRKLGPVGGVSTGELKNMTRAMGMASAEPVRFTRPVGRSEYDRDTLLMVTMIKMMQSVDVIFRIK</sequence>
<dbReference type="Gene3D" id="3.30.70.2970">
    <property type="entry name" value="Protein of unknown function (DUF541), domain 2"/>
    <property type="match status" value="1"/>
</dbReference>
<keyword evidence="1" id="KW-0732">Signal</keyword>
<proteinExistence type="predicted"/>
<accession>A0A2G8T2Y9</accession>
<dbReference type="AlphaFoldDB" id="A0A2G8T2Y9"/>